<dbReference type="PANTHER" id="PTHR43329">
    <property type="entry name" value="EPOXIDE HYDROLASE"/>
    <property type="match status" value="1"/>
</dbReference>
<protein>
    <recommendedName>
        <fullName evidence="7">AB hydrolase-1 domain-containing protein</fullName>
    </recommendedName>
</protein>
<dbReference type="eggNOG" id="KOG4178">
    <property type="taxonomic scope" value="Eukaryota"/>
</dbReference>
<dbReference type="GO" id="GO:0016787">
    <property type="term" value="F:hydrolase activity"/>
    <property type="evidence" value="ECO:0007669"/>
    <property type="project" value="UniProtKB-KW"/>
</dbReference>
<dbReference type="OrthoDB" id="284184at2759"/>
<comment type="subcellular location">
    <subcellularLocation>
        <location evidence="1">Peroxisome</location>
    </subcellularLocation>
</comment>
<dbReference type="Pfam" id="PF00561">
    <property type="entry name" value="Abhydrolase_1"/>
    <property type="match status" value="1"/>
</dbReference>
<dbReference type="RefSeq" id="XP_007718970.1">
    <property type="nucleotide sequence ID" value="XM_007720780.1"/>
</dbReference>
<keyword evidence="3" id="KW-0378">Hydrolase</keyword>
<dbReference type="KEGG" id="bze:COCCADRAFT_10479"/>
<dbReference type="GeneID" id="19143082"/>
<dbReference type="STRING" id="930089.W6XN90"/>
<gene>
    <name evidence="8" type="ORF">COCCADRAFT_10479</name>
</gene>
<evidence type="ECO:0000313" key="8">
    <source>
        <dbReference type="EMBL" id="EUC26725.1"/>
    </source>
</evidence>
<comment type="similarity">
    <text evidence="6">Belongs to the AB hydrolase superfamily. Epoxide hydrolase family.</text>
</comment>
<dbReference type="InterPro" id="IPR000639">
    <property type="entry name" value="Epox_hydrolase-like"/>
</dbReference>
<comment type="similarity">
    <text evidence="2">Belongs to the AB hydrolase superfamily. AKT2 hydrolase family.</text>
</comment>
<accession>W6XN90</accession>
<reference evidence="8 9" key="1">
    <citation type="journal article" date="2013" name="PLoS Genet.">
        <title>Comparative genome structure, secondary metabolite, and effector coding capacity across Cochliobolus pathogens.</title>
        <authorList>
            <person name="Condon B.J."/>
            <person name="Leng Y."/>
            <person name="Wu D."/>
            <person name="Bushley K.E."/>
            <person name="Ohm R.A."/>
            <person name="Otillar R."/>
            <person name="Martin J."/>
            <person name="Schackwitz W."/>
            <person name="Grimwood J."/>
            <person name="MohdZainudin N."/>
            <person name="Xue C."/>
            <person name="Wang R."/>
            <person name="Manning V.A."/>
            <person name="Dhillon B."/>
            <person name="Tu Z.J."/>
            <person name="Steffenson B.J."/>
            <person name="Salamov A."/>
            <person name="Sun H."/>
            <person name="Lowry S."/>
            <person name="LaButti K."/>
            <person name="Han J."/>
            <person name="Copeland A."/>
            <person name="Lindquist E."/>
            <person name="Barry K."/>
            <person name="Schmutz J."/>
            <person name="Baker S.E."/>
            <person name="Ciuffetti L.M."/>
            <person name="Grigoriev I.V."/>
            <person name="Zhong S."/>
            <person name="Turgeon B.G."/>
        </authorList>
    </citation>
    <scope>NUCLEOTIDE SEQUENCE [LARGE SCALE GENOMIC DNA]</scope>
    <source>
        <strain evidence="8 9">26-R-13</strain>
    </source>
</reference>
<evidence type="ECO:0000313" key="9">
    <source>
        <dbReference type="Proteomes" id="UP000053841"/>
    </source>
</evidence>
<dbReference type="EMBL" id="KI965179">
    <property type="protein sequence ID" value="EUC26725.1"/>
    <property type="molecule type" value="Genomic_DNA"/>
</dbReference>
<name>W6XN90_COCC2</name>
<sequence>MKGFNKKTLRISRGYLYTYYTIDGDKSLPTLFFQHGWPDNAELWKDVAYPLRVTKHPIIVPDLLGYDGTDKPTDPREYAWNKLLPDLIEIADKEDAHKLISIGHDFGSVCASHLYCYYRDRVVGLVNINVPYDPPSREPFDLDAFNAFTQRKFGYTFFGYWYLFTADDGPQVLQKDPGRLYEVLHGQGEDNLKKFFGVRDFLRNHLLNGGLHVPVRPYAQDETAKQAFIDRFNRDGFDGPQCWYKARFLNIQYECDKDLPLDRDTVNVPALFLGGKDDSICRPESMIPHIQAGLLPKLEQRDLFDAGHWMPLEIPNELVRSIEQWLKKNYT</sequence>
<keyword evidence="4" id="KW-0843">Virulence</keyword>
<evidence type="ECO:0000256" key="1">
    <source>
        <dbReference type="ARBA" id="ARBA00004275"/>
    </source>
</evidence>
<keyword evidence="5" id="KW-0576">Peroxisome</keyword>
<feature type="domain" description="AB hydrolase-1" evidence="7">
    <location>
        <begin position="29"/>
        <end position="313"/>
    </location>
</feature>
<evidence type="ECO:0000256" key="3">
    <source>
        <dbReference type="ARBA" id="ARBA00022801"/>
    </source>
</evidence>
<organism evidence="8 9">
    <name type="scientific">Cochliobolus carbonum (strain 26-R-13)</name>
    <name type="common">Maize leaf spot fungus</name>
    <name type="synonym">Bipolaris zeicola</name>
    <dbReference type="NCBI Taxonomy" id="930089"/>
    <lineage>
        <taxon>Eukaryota</taxon>
        <taxon>Fungi</taxon>
        <taxon>Dikarya</taxon>
        <taxon>Ascomycota</taxon>
        <taxon>Pezizomycotina</taxon>
        <taxon>Dothideomycetes</taxon>
        <taxon>Pleosporomycetidae</taxon>
        <taxon>Pleosporales</taxon>
        <taxon>Pleosporineae</taxon>
        <taxon>Pleosporaceae</taxon>
        <taxon>Bipolaris</taxon>
    </lineage>
</organism>
<proteinExistence type="inferred from homology"/>
<dbReference type="InterPro" id="IPR000073">
    <property type="entry name" value="AB_hydrolase_1"/>
</dbReference>
<evidence type="ECO:0000256" key="4">
    <source>
        <dbReference type="ARBA" id="ARBA00023026"/>
    </source>
</evidence>
<dbReference type="InterPro" id="IPR029058">
    <property type="entry name" value="AB_hydrolase_fold"/>
</dbReference>
<evidence type="ECO:0000256" key="2">
    <source>
        <dbReference type="ARBA" id="ARBA00005668"/>
    </source>
</evidence>
<dbReference type="HOGENOM" id="CLU_020336_7_0_1"/>
<dbReference type="Proteomes" id="UP000053841">
    <property type="component" value="Unassembled WGS sequence"/>
</dbReference>
<dbReference type="AlphaFoldDB" id="W6XN90"/>
<evidence type="ECO:0000256" key="5">
    <source>
        <dbReference type="ARBA" id="ARBA00023140"/>
    </source>
</evidence>
<dbReference type="Gene3D" id="3.40.50.1820">
    <property type="entry name" value="alpha/beta hydrolase"/>
    <property type="match status" value="1"/>
</dbReference>
<dbReference type="SUPFAM" id="SSF53474">
    <property type="entry name" value="alpha/beta-Hydrolases"/>
    <property type="match status" value="1"/>
</dbReference>
<dbReference type="PRINTS" id="PR00412">
    <property type="entry name" value="EPOXHYDRLASE"/>
</dbReference>
<evidence type="ECO:0000256" key="6">
    <source>
        <dbReference type="ARBA" id="ARBA00038334"/>
    </source>
</evidence>
<keyword evidence="9" id="KW-1185">Reference proteome</keyword>
<dbReference type="GO" id="GO:0005777">
    <property type="term" value="C:peroxisome"/>
    <property type="evidence" value="ECO:0007669"/>
    <property type="project" value="UniProtKB-SubCell"/>
</dbReference>
<evidence type="ECO:0000259" key="7">
    <source>
        <dbReference type="Pfam" id="PF00561"/>
    </source>
</evidence>